<evidence type="ECO:0000313" key="2">
    <source>
        <dbReference type="EMBL" id="KAL2049022.1"/>
    </source>
</evidence>
<evidence type="ECO:0000313" key="3">
    <source>
        <dbReference type="Proteomes" id="UP001590951"/>
    </source>
</evidence>
<feature type="compositionally biased region" description="Polar residues" evidence="1">
    <location>
        <begin position="1"/>
        <end position="29"/>
    </location>
</feature>
<comment type="caution">
    <text evidence="2">The sequence shown here is derived from an EMBL/GenBank/DDBJ whole genome shotgun (WGS) entry which is preliminary data.</text>
</comment>
<dbReference type="Proteomes" id="UP001590951">
    <property type="component" value="Unassembled WGS sequence"/>
</dbReference>
<evidence type="ECO:0000256" key="1">
    <source>
        <dbReference type="SAM" id="MobiDB-lite"/>
    </source>
</evidence>
<feature type="region of interest" description="Disordered" evidence="1">
    <location>
        <begin position="87"/>
        <end position="108"/>
    </location>
</feature>
<proteinExistence type="predicted"/>
<gene>
    <name evidence="2" type="ORF">ABVK25_010693</name>
</gene>
<name>A0ABR4AVU3_9LECA</name>
<accession>A0ABR4AVU3</accession>
<reference evidence="2 3" key="1">
    <citation type="submission" date="2024-09" db="EMBL/GenBank/DDBJ databases">
        <title>Rethinking Asexuality: The Enigmatic Case of Functional Sexual Genes in Lepraria (Stereocaulaceae).</title>
        <authorList>
            <person name="Doellman M."/>
            <person name="Sun Y."/>
            <person name="Barcenas-Pena A."/>
            <person name="Lumbsch H.T."/>
            <person name="Grewe F."/>
        </authorList>
    </citation>
    <scope>NUCLEOTIDE SEQUENCE [LARGE SCALE GENOMIC DNA]</scope>
    <source>
        <strain evidence="2 3">Grewe 0041</strain>
    </source>
</reference>
<organism evidence="2 3">
    <name type="scientific">Lepraria finkii</name>
    <dbReference type="NCBI Taxonomy" id="1340010"/>
    <lineage>
        <taxon>Eukaryota</taxon>
        <taxon>Fungi</taxon>
        <taxon>Dikarya</taxon>
        <taxon>Ascomycota</taxon>
        <taxon>Pezizomycotina</taxon>
        <taxon>Lecanoromycetes</taxon>
        <taxon>OSLEUM clade</taxon>
        <taxon>Lecanoromycetidae</taxon>
        <taxon>Lecanorales</taxon>
        <taxon>Lecanorineae</taxon>
        <taxon>Stereocaulaceae</taxon>
        <taxon>Lepraria</taxon>
    </lineage>
</organism>
<feature type="region of interest" description="Disordered" evidence="1">
    <location>
        <begin position="1"/>
        <end position="52"/>
    </location>
</feature>
<keyword evidence="3" id="KW-1185">Reference proteome</keyword>
<feature type="compositionally biased region" description="Basic and acidic residues" evidence="1">
    <location>
        <begin position="32"/>
        <end position="44"/>
    </location>
</feature>
<sequence>MTSPADSKSNLIKNDTTHQSSGKHLNGTTGVPRERYRHGEHNYTKPEQISESATMDSWLKEPSPFGVSVAQESYDETMVSDLEKEIEATLGAPPPPPDEGGRSGVQKH</sequence>
<protein>
    <submittedName>
        <fullName evidence="2">Uncharacterized protein</fullName>
    </submittedName>
</protein>
<dbReference type="EMBL" id="JBHFEH010000073">
    <property type="protein sequence ID" value="KAL2049022.1"/>
    <property type="molecule type" value="Genomic_DNA"/>
</dbReference>